<dbReference type="InterPro" id="IPR003779">
    <property type="entry name" value="CMD-like"/>
</dbReference>
<gene>
    <name evidence="2" type="ORF">NCTC11429_04205</name>
</gene>
<evidence type="ECO:0000313" key="3">
    <source>
        <dbReference type="Proteomes" id="UP000308196"/>
    </source>
</evidence>
<dbReference type="AlphaFoldDB" id="A0A4U9VTQ8"/>
<evidence type="ECO:0000313" key="2">
    <source>
        <dbReference type="EMBL" id="VTR50880.1"/>
    </source>
</evidence>
<dbReference type="Pfam" id="PF02627">
    <property type="entry name" value="CMD"/>
    <property type="match status" value="1"/>
</dbReference>
<evidence type="ECO:0000259" key="1">
    <source>
        <dbReference type="Pfam" id="PF02627"/>
    </source>
</evidence>
<reference evidence="2 3" key="1">
    <citation type="submission" date="2019-05" db="EMBL/GenBank/DDBJ databases">
        <authorList>
            <consortium name="Pathogen Informatics"/>
        </authorList>
    </citation>
    <scope>NUCLEOTIDE SEQUENCE [LARGE SCALE GENOMIC DNA]</scope>
    <source>
        <strain evidence="2 3">NCTC11429</strain>
    </source>
</reference>
<dbReference type="PANTHER" id="PTHR34846">
    <property type="entry name" value="4-CARBOXYMUCONOLACTONE DECARBOXYLASE FAMILY PROTEIN (AFU_ORTHOLOGUE AFUA_6G11590)"/>
    <property type="match status" value="1"/>
</dbReference>
<dbReference type="Gene3D" id="1.20.1290.10">
    <property type="entry name" value="AhpD-like"/>
    <property type="match status" value="1"/>
</dbReference>
<dbReference type="PANTHER" id="PTHR34846:SF10">
    <property type="entry name" value="CYTOPLASMIC PROTEIN"/>
    <property type="match status" value="1"/>
</dbReference>
<name>A0A4U9VTQ8_9SPHI</name>
<dbReference type="KEGG" id="stha:NCTC11429_04205"/>
<sequence>MATRLNIAKVNTAAYKAMMGLETYLETISLTPIQKELIKIRASQINGCAFCLDMHSKDALKLGETAQRIFLLSAWWETELFSDEERVLLKMTEEITLIHQQGLTDKTFEKAKEFFDEKQIAEIILAIITINAWNRIGISTHLELLK</sequence>
<dbReference type="NCBIfam" id="TIGR00778">
    <property type="entry name" value="ahpD_dom"/>
    <property type="match status" value="1"/>
</dbReference>
<protein>
    <submittedName>
        <fullName evidence="2">Argininosuccinate synthase</fullName>
    </submittedName>
</protein>
<dbReference type="InterPro" id="IPR004675">
    <property type="entry name" value="AhpD_core"/>
</dbReference>
<dbReference type="GeneID" id="78464817"/>
<dbReference type="SUPFAM" id="SSF69118">
    <property type="entry name" value="AhpD-like"/>
    <property type="match status" value="1"/>
</dbReference>
<proteinExistence type="predicted"/>
<feature type="domain" description="Carboxymuconolactone decarboxylase-like" evidence="1">
    <location>
        <begin position="14"/>
        <end position="94"/>
    </location>
</feature>
<organism evidence="2 3">
    <name type="scientific">Sphingobacterium thalpophilum</name>
    <dbReference type="NCBI Taxonomy" id="259"/>
    <lineage>
        <taxon>Bacteria</taxon>
        <taxon>Pseudomonadati</taxon>
        <taxon>Bacteroidota</taxon>
        <taxon>Sphingobacteriia</taxon>
        <taxon>Sphingobacteriales</taxon>
        <taxon>Sphingobacteriaceae</taxon>
        <taxon>Sphingobacterium</taxon>
    </lineage>
</organism>
<dbReference type="EMBL" id="LR590484">
    <property type="protein sequence ID" value="VTR50880.1"/>
    <property type="molecule type" value="Genomic_DNA"/>
</dbReference>
<dbReference type="Proteomes" id="UP000308196">
    <property type="component" value="Chromosome"/>
</dbReference>
<dbReference type="InterPro" id="IPR029032">
    <property type="entry name" value="AhpD-like"/>
</dbReference>
<accession>A0A4U9VTQ8</accession>
<dbReference type="RefSeq" id="WP_028069599.1">
    <property type="nucleotide sequence ID" value="NZ_JBPFQZ010000002.1"/>
</dbReference>
<dbReference type="GO" id="GO:0051920">
    <property type="term" value="F:peroxiredoxin activity"/>
    <property type="evidence" value="ECO:0007669"/>
    <property type="project" value="InterPro"/>
</dbReference>